<dbReference type="Gene3D" id="1.10.10.10">
    <property type="entry name" value="Winged helix-like DNA-binding domain superfamily/Winged helix DNA-binding domain"/>
    <property type="match status" value="1"/>
</dbReference>
<feature type="domain" description="HTH iclR-type" evidence="4">
    <location>
        <begin position="5"/>
        <end position="67"/>
    </location>
</feature>
<dbReference type="Pfam" id="PF09339">
    <property type="entry name" value="HTH_IclR"/>
    <property type="match status" value="1"/>
</dbReference>
<dbReference type="Proteomes" id="UP000527616">
    <property type="component" value="Unassembled WGS sequence"/>
</dbReference>
<sequence length="253" mass="26715">MQQRAPAAGHALGVLSLLARQPEPLPATRIAAELGLPRSSTYHLLGVLVDHGYVVHLPEERRYGLGVAAHELGSAYARQAPLQRLARPLLNRLVDRSGHNGHFAALHGGDVVYLIEERAPGRPSLVTDVGVRLPAHLTASGMALLAALGPRQIRALYPSAAAFTHRLEAGPRTPTQLRHALIDVRGAGYACERGSVTAGLSSVAVAALDHTGHPVGAFALTYPDPGTPSDEVAELIIGVRDAAARLGRRLHRG</sequence>
<evidence type="ECO:0000256" key="2">
    <source>
        <dbReference type="ARBA" id="ARBA00023125"/>
    </source>
</evidence>
<gene>
    <name evidence="6" type="ORF">GGQ54_001696</name>
</gene>
<dbReference type="InterPro" id="IPR050707">
    <property type="entry name" value="HTH_MetabolicPath_Reg"/>
</dbReference>
<proteinExistence type="predicted"/>
<keyword evidence="2 6" id="KW-0238">DNA-binding</keyword>
<dbReference type="GO" id="GO:0003677">
    <property type="term" value="F:DNA binding"/>
    <property type="evidence" value="ECO:0007669"/>
    <property type="project" value="UniProtKB-KW"/>
</dbReference>
<dbReference type="PANTHER" id="PTHR30136:SF24">
    <property type="entry name" value="HTH-TYPE TRANSCRIPTIONAL REPRESSOR ALLR"/>
    <property type="match status" value="1"/>
</dbReference>
<dbReference type="EMBL" id="JACBZS010000001">
    <property type="protein sequence ID" value="NYI71136.1"/>
    <property type="molecule type" value="Genomic_DNA"/>
</dbReference>
<dbReference type="InterPro" id="IPR005471">
    <property type="entry name" value="Tscrpt_reg_IclR_N"/>
</dbReference>
<dbReference type="PROSITE" id="PS51077">
    <property type="entry name" value="HTH_ICLR"/>
    <property type="match status" value="1"/>
</dbReference>
<feature type="domain" description="IclR-ED" evidence="5">
    <location>
        <begin position="68"/>
        <end position="252"/>
    </location>
</feature>
<keyword evidence="1" id="KW-0805">Transcription regulation</keyword>
<evidence type="ECO:0000313" key="6">
    <source>
        <dbReference type="EMBL" id="NYI71136.1"/>
    </source>
</evidence>
<name>A0A7Z0IL26_9ACTN</name>
<keyword evidence="3" id="KW-0804">Transcription</keyword>
<comment type="caution">
    <text evidence="6">The sequence shown here is derived from an EMBL/GenBank/DDBJ whole genome shotgun (WGS) entry which is preliminary data.</text>
</comment>
<dbReference type="SUPFAM" id="SSF46785">
    <property type="entry name" value="Winged helix' DNA-binding domain"/>
    <property type="match status" value="1"/>
</dbReference>
<dbReference type="SUPFAM" id="SSF55781">
    <property type="entry name" value="GAF domain-like"/>
    <property type="match status" value="1"/>
</dbReference>
<dbReference type="InterPro" id="IPR036390">
    <property type="entry name" value="WH_DNA-bd_sf"/>
</dbReference>
<dbReference type="Gene3D" id="3.30.450.40">
    <property type="match status" value="1"/>
</dbReference>
<dbReference type="GO" id="GO:0003700">
    <property type="term" value="F:DNA-binding transcription factor activity"/>
    <property type="evidence" value="ECO:0007669"/>
    <property type="project" value="TreeGrafter"/>
</dbReference>
<dbReference type="PROSITE" id="PS51078">
    <property type="entry name" value="ICLR_ED"/>
    <property type="match status" value="1"/>
</dbReference>
<dbReference type="AlphaFoldDB" id="A0A7Z0IL26"/>
<evidence type="ECO:0000259" key="4">
    <source>
        <dbReference type="PROSITE" id="PS51077"/>
    </source>
</evidence>
<evidence type="ECO:0000256" key="3">
    <source>
        <dbReference type="ARBA" id="ARBA00023163"/>
    </source>
</evidence>
<dbReference type="PANTHER" id="PTHR30136">
    <property type="entry name" value="HELIX-TURN-HELIX TRANSCRIPTIONAL REGULATOR, ICLR FAMILY"/>
    <property type="match status" value="1"/>
</dbReference>
<evidence type="ECO:0000313" key="7">
    <source>
        <dbReference type="Proteomes" id="UP000527616"/>
    </source>
</evidence>
<dbReference type="SMART" id="SM00346">
    <property type="entry name" value="HTH_ICLR"/>
    <property type="match status" value="1"/>
</dbReference>
<dbReference type="RefSeq" id="WP_179445002.1">
    <property type="nucleotide sequence ID" value="NZ_JACBZS010000001.1"/>
</dbReference>
<dbReference type="InterPro" id="IPR029016">
    <property type="entry name" value="GAF-like_dom_sf"/>
</dbReference>
<accession>A0A7Z0IL26</accession>
<protein>
    <submittedName>
        <fullName evidence="6">DNA-binding IclR family transcriptional regulator</fullName>
    </submittedName>
</protein>
<dbReference type="Pfam" id="PF01614">
    <property type="entry name" value="IclR_C"/>
    <property type="match status" value="1"/>
</dbReference>
<dbReference type="GO" id="GO:0045892">
    <property type="term" value="P:negative regulation of DNA-templated transcription"/>
    <property type="evidence" value="ECO:0007669"/>
    <property type="project" value="TreeGrafter"/>
</dbReference>
<dbReference type="InterPro" id="IPR036388">
    <property type="entry name" value="WH-like_DNA-bd_sf"/>
</dbReference>
<organism evidence="6 7">
    <name type="scientific">Naumannella cuiyingiana</name>
    <dbReference type="NCBI Taxonomy" id="1347891"/>
    <lineage>
        <taxon>Bacteria</taxon>
        <taxon>Bacillati</taxon>
        <taxon>Actinomycetota</taxon>
        <taxon>Actinomycetes</taxon>
        <taxon>Propionibacteriales</taxon>
        <taxon>Propionibacteriaceae</taxon>
        <taxon>Naumannella</taxon>
    </lineage>
</organism>
<evidence type="ECO:0000256" key="1">
    <source>
        <dbReference type="ARBA" id="ARBA00023015"/>
    </source>
</evidence>
<reference evidence="6 7" key="1">
    <citation type="submission" date="2020-07" db="EMBL/GenBank/DDBJ databases">
        <title>Sequencing the genomes of 1000 actinobacteria strains.</title>
        <authorList>
            <person name="Klenk H.-P."/>
        </authorList>
    </citation>
    <scope>NUCLEOTIDE SEQUENCE [LARGE SCALE GENOMIC DNA]</scope>
    <source>
        <strain evidence="6 7">DSM 103164</strain>
    </source>
</reference>
<evidence type="ECO:0000259" key="5">
    <source>
        <dbReference type="PROSITE" id="PS51078"/>
    </source>
</evidence>
<keyword evidence="7" id="KW-1185">Reference proteome</keyword>
<dbReference type="InterPro" id="IPR014757">
    <property type="entry name" value="Tscrpt_reg_IclR_C"/>
</dbReference>